<proteinExistence type="predicted"/>
<sequence>MLFLKRYGWLLIIPFLLFLIIYQQKDDQQTVVRESERPALDATIEKDNEKTSTQKMVVDVKGEVVKPGIYELNAGLRVNDAIDLAGGMTEQADQTSVNLAQKIQDEMVILVTSLTTGSEAQTEQSGITGKVRINQATLEEMQALPGIGPSKAEAIIKHREENGLFKKAEDLLEVTGIGEKTLENMIDTIQVP</sequence>
<dbReference type="NCBIfam" id="TIGR00426">
    <property type="entry name" value="competence protein ComEA helix-hairpin-helix repeat region"/>
    <property type="match status" value="1"/>
</dbReference>
<dbReference type="RefSeq" id="WP_245032936.1">
    <property type="nucleotide sequence ID" value="NZ_CP095075.1"/>
</dbReference>
<protein>
    <submittedName>
        <fullName evidence="2">Helix-hairpin-helix domain-containing protein</fullName>
    </submittedName>
</protein>
<organism evidence="2 3">
    <name type="scientific">Halobacillus amylolyticus</name>
    <dbReference type="NCBI Taxonomy" id="2932259"/>
    <lineage>
        <taxon>Bacteria</taxon>
        <taxon>Bacillati</taxon>
        <taxon>Bacillota</taxon>
        <taxon>Bacilli</taxon>
        <taxon>Bacillales</taxon>
        <taxon>Bacillaceae</taxon>
        <taxon>Halobacillus</taxon>
    </lineage>
</organism>
<dbReference type="Gene3D" id="3.10.560.10">
    <property type="entry name" value="Outer membrane lipoprotein wza domain like"/>
    <property type="match status" value="1"/>
</dbReference>
<dbReference type="Pfam" id="PF12836">
    <property type="entry name" value="HHH_3"/>
    <property type="match status" value="1"/>
</dbReference>
<evidence type="ECO:0000313" key="2">
    <source>
        <dbReference type="EMBL" id="UOR12251.1"/>
    </source>
</evidence>
<dbReference type="SMART" id="SM00278">
    <property type="entry name" value="HhH1"/>
    <property type="match status" value="2"/>
</dbReference>
<dbReference type="EMBL" id="CP095075">
    <property type="protein sequence ID" value="UOR12251.1"/>
    <property type="molecule type" value="Genomic_DNA"/>
</dbReference>
<dbReference type="SUPFAM" id="SSF47781">
    <property type="entry name" value="RuvA domain 2-like"/>
    <property type="match status" value="1"/>
</dbReference>
<dbReference type="InterPro" id="IPR010994">
    <property type="entry name" value="RuvA_2-like"/>
</dbReference>
<dbReference type="InterPro" id="IPR051675">
    <property type="entry name" value="Endo/Exo/Phosphatase_dom_1"/>
</dbReference>
<name>A0ABY4HBG9_9BACI</name>
<dbReference type="Pfam" id="PF10531">
    <property type="entry name" value="SLBB"/>
    <property type="match status" value="1"/>
</dbReference>
<feature type="domain" description="Helix-hairpin-helix DNA-binding motif class 1" evidence="1">
    <location>
        <begin position="139"/>
        <end position="158"/>
    </location>
</feature>
<dbReference type="InterPro" id="IPR004509">
    <property type="entry name" value="Competence_ComEA_HhH"/>
</dbReference>
<dbReference type="PANTHER" id="PTHR21180">
    <property type="entry name" value="ENDONUCLEASE/EXONUCLEASE/PHOSPHATASE FAMILY DOMAIN-CONTAINING PROTEIN 1"/>
    <property type="match status" value="1"/>
</dbReference>
<keyword evidence="3" id="KW-1185">Reference proteome</keyword>
<dbReference type="SUPFAM" id="SSF142984">
    <property type="entry name" value="Nqo1 middle domain-like"/>
    <property type="match status" value="1"/>
</dbReference>
<dbReference type="InterPro" id="IPR003583">
    <property type="entry name" value="Hlx-hairpin-Hlx_DNA-bd_motif"/>
</dbReference>
<gene>
    <name evidence="2" type="ORF">MUO15_01555</name>
</gene>
<evidence type="ECO:0000259" key="1">
    <source>
        <dbReference type="SMART" id="SM00278"/>
    </source>
</evidence>
<accession>A0ABY4HBG9</accession>
<feature type="domain" description="Helix-hairpin-helix DNA-binding motif class 1" evidence="1">
    <location>
        <begin position="169"/>
        <end position="188"/>
    </location>
</feature>
<evidence type="ECO:0000313" key="3">
    <source>
        <dbReference type="Proteomes" id="UP000830326"/>
    </source>
</evidence>
<reference evidence="2" key="1">
    <citation type="submission" date="2022-04" db="EMBL/GenBank/DDBJ databases">
        <title>Halobacillus sp. isolated from saltern.</title>
        <authorList>
            <person name="Won M."/>
            <person name="Lee C.-M."/>
            <person name="Woen H.-Y."/>
            <person name="Kwon S.-W."/>
        </authorList>
    </citation>
    <scope>NUCLEOTIDE SEQUENCE</scope>
    <source>
        <strain evidence="2">SSHM10-5</strain>
    </source>
</reference>
<dbReference type="InterPro" id="IPR019554">
    <property type="entry name" value="Soluble_ligand-bd"/>
</dbReference>
<dbReference type="PANTHER" id="PTHR21180:SF32">
    <property type="entry name" value="ENDONUCLEASE_EXONUCLEASE_PHOSPHATASE FAMILY DOMAIN-CONTAINING PROTEIN 1"/>
    <property type="match status" value="1"/>
</dbReference>
<dbReference type="Gene3D" id="1.10.150.310">
    <property type="entry name" value="Tex RuvX-like domain-like"/>
    <property type="match status" value="1"/>
</dbReference>
<dbReference type="Proteomes" id="UP000830326">
    <property type="component" value="Chromosome"/>
</dbReference>